<dbReference type="SUPFAM" id="SSF51182">
    <property type="entry name" value="RmlC-like cupins"/>
    <property type="match status" value="1"/>
</dbReference>
<dbReference type="Pfam" id="PF07883">
    <property type="entry name" value="Cupin_2"/>
    <property type="match status" value="1"/>
</dbReference>
<organism evidence="3 4">
    <name type="scientific">Aspergillus ochraceoroseus IBT 24754</name>
    <dbReference type="NCBI Taxonomy" id="1392256"/>
    <lineage>
        <taxon>Eukaryota</taxon>
        <taxon>Fungi</taxon>
        <taxon>Dikarya</taxon>
        <taxon>Ascomycota</taxon>
        <taxon>Pezizomycotina</taxon>
        <taxon>Eurotiomycetes</taxon>
        <taxon>Eurotiomycetidae</taxon>
        <taxon>Eurotiales</taxon>
        <taxon>Aspergillaceae</taxon>
        <taxon>Aspergillus</taxon>
        <taxon>Aspergillus subgen. Nidulantes</taxon>
    </lineage>
</organism>
<dbReference type="Gene3D" id="2.60.120.10">
    <property type="entry name" value="Jelly Rolls"/>
    <property type="match status" value="1"/>
</dbReference>
<evidence type="ECO:0000256" key="1">
    <source>
        <dbReference type="ARBA" id="ARBA00022723"/>
    </source>
</evidence>
<proteinExistence type="predicted"/>
<protein>
    <recommendedName>
        <fullName evidence="2">Cupin type-2 domain-containing protein</fullName>
    </recommendedName>
</protein>
<dbReference type="GeneID" id="63813398"/>
<keyword evidence="1" id="KW-0479">Metal-binding</keyword>
<dbReference type="Proteomes" id="UP000244073">
    <property type="component" value="Unassembled WGS sequence"/>
</dbReference>
<sequence length="131" mass="14634">MESAKPRTAPIVYHADTISKMSPESFPNPNHGQCTWHTLFSQPQTPRSDMCAGIAHCPPYLGHLCRHRHKQAEIYYITKGRGRVFVDGETHSVLPGSVIFIPGDAEHGIANESAEPLEWFYVFPAASFEDI</sequence>
<dbReference type="AlphaFoldDB" id="A0A2T5MA07"/>
<dbReference type="InterPro" id="IPR013096">
    <property type="entry name" value="Cupin_2"/>
</dbReference>
<dbReference type="PANTHER" id="PTHR35848">
    <property type="entry name" value="OXALATE-BINDING PROTEIN"/>
    <property type="match status" value="1"/>
</dbReference>
<dbReference type="InterPro" id="IPR051610">
    <property type="entry name" value="GPI/OXD"/>
</dbReference>
<accession>A0A2T5MA07</accession>
<name>A0A2T5MA07_9EURO</name>
<dbReference type="OrthoDB" id="445803at2759"/>
<dbReference type="GO" id="GO:0046872">
    <property type="term" value="F:metal ion binding"/>
    <property type="evidence" value="ECO:0007669"/>
    <property type="project" value="UniProtKB-KW"/>
</dbReference>
<evidence type="ECO:0000259" key="2">
    <source>
        <dbReference type="Pfam" id="PF07883"/>
    </source>
</evidence>
<dbReference type="InterPro" id="IPR011051">
    <property type="entry name" value="RmlC_Cupin_sf"/>
</dbReference>
<evidence type="ECO:0000313" key="4">
    <source>
        <dbReference type="Proteomes" id="UP000244073"/>
    </source>
</evidence>
<feature type="domain" description="Cupin type-2" evidence="2">
    <location>
        <begin position="66"/>
        <end position="123"/>
    </location>
</feature>
<comment type="caution">
    <text evidence="3">The sequence shown here is derived from an EMBL/GenBank/DDBJ whole genome shotgun (WGS) entry which is preliminary data.</text>
</comment>
<dbReference type="InterPro" id="IPR014710">
    <property type="entry name" value="RmlC-like_jellyroll"/>
</dbReference>
<reference evidence="3 4" key="1">
    <citation type="journal article" date="2018" name="Proc. Natl. Acad. Sci. U.S.A.">
        <title>Linking secondary metabolites to gene clusters through genome sequencing of six diverse Aspergillus species.</title>
        <authorList>
            <person name="Kaerboelling I."/>
            <person name="Vesth T.C."/>
            <person name="Frisvad J.C."/>
            <person name="Nybo J.L."/>
            <person name="Theobald S."/>
            <person name="Kuo A."/>
            <person name="Bowyer P."/>
            <person name="Matsuda Y."/>
            <person name="Mondo S."/>
            <person name="Lyhne E.K."/>
            <person name="Kogle M.E."/>
            <person name="Clum A."/>
            <person name="Lipzen A."/>
            <person name="Salamov A."/>
            <person name="Ngan C.Y."/>
            <person name="Daum C."/>
            <person name="Chiniquy J."/>
            <person name="Barry K."/>
            <person name="LaButti K."/>
            <person name="Haridas S."/>
            <person name="Simmons B.A."/>
            <person name="Magnuson J.K."/>
            <person name="Mortensen U.H."/>
            <person name="Larsen T.O."/>
            <person name="Grigoriev I.V."/>
            <person name="Baker S.E."/>
            <person name="Andersen M.R."/>
        </authorList>
    </citation>
    <scope>NUCLEOTIDE SEQUENCE [LARGE SCALE GENOMIC DNA]</scope>
    <source>
        <strain evidence="3 4">IBT 24754</strain>
    </source>
</reference>
<dbReference type="RefSeq" id="XP_040756764.1">
    <property type="nucleotide sequence ID" value="XM_040896516.1"/>
</dbReference>
<gene>
    <name evidence="3" type="ORF">P175DRAFT_0498491</name>
</gene>
<dbReference type="VEuPathDB" id="FungiDB:P175DRAFT_0498491"/>
<evidence type="ECO:0000313" key="3">
    <source>
        <dbReference type="EMBL" id="PTU25372.1"/>
    </source>
</evidence>
<dbReference type="PANTHER" id="PTHR35848:SF6">
    <property type="entry name" value="CUPIN TYPE-2 DOMAIN-CONTAINING PROTEIN"/>
    <property type="match status" value="1"/>
</dbReference>
<dbReference type="EMBL" id="MSFN02000001">
    <property type="protein sequence ID" value="PTU25372.1"/>
    <property type="molecule type" value="Genomic_DNA"/>
</dbReference>